<feature type="repeat" description="ANK" evidence="3">
    <location>
        <begin position="318"/>
        <end position="351"/>
    </location>
</feature>
<keyword evidence="4" id="KW-0175">Coiled coil</keyword>
<protein>
    <submittedName>
        <fullName evidence="7">Ankyrin repeat-containing protein</fullName>
    </submittedName>
</protein>
<evidence type="ECO:0000256" key="4">
    <source>
        <dbReference type="SAM" id="Coils"/>
    </source>
</evidence>
<proteinExistence type="predicted"/>
<dbReference type="InterPro" id="IPR036770">
    <property type="entry name" value="Ankyrin_rpt-contain_sf"/>
</dbReference>
<feature type="compositionally biased region" description="Basic and acidic residues" evidence="5">
    <location>
        <begin position="743"/>
        <end position="758"/>
    </location>
</feature>
<name>A0ABQ8YGQ7_9EUKA</name>
<dbReference type="InterPro" id="IPR002110">
    <property type="entry name" value="Ankyrin_rpt"/>
</dbReference>
<evidence type="ECO:0000256" key="3">
    <source>
        <dbReference type="PROSITE-ProRule" id="PRU00023"/>
    </source>
</evidence>
<dbReference type="SUPFAM" id="SSF48403">
    <property type="entry name" value="Ankyrin repeat"/>
    <property type="match status" value="2"/>
</dbReference>
<sequence length="792" mass="92926">MNYFKEIAEHVSPSLNWYEYKCNRTKCEGMDLFTYAAYHNNLEWIIYIWTHFSDTGVSTYETRNSALHVCIKKKCNLELIKYLVDEVKYCLNLKNIKLQTPLHLCCKIVKSTRILRYFLRHRVDPNSYCQDKKTCLEYLLENKHVTLNHFELLYEFQSKPKLYPESKNIYSLLLKHDLKFEFFDYFYEKGFRIKEHKMSSDQFSWKPLGGEMLMDPEYSAVVRAIEKHSDLHVIKWLLKHGASENVNCFNGTLLHHCAFYHSSRELLSLLLANTKLTIDMENFHKETPLMVALKSKATKEMISNLIQLGSDVNHKNWQGNNCLHIAFLNNCEIAIIMLLLSAGADAKETNAQGKTPIDVQGNSFLKIHSSIIFDFLSLIEEDSKTDLKLTSKDGSQFHCHKDLLKVRLLTDIKSIETTFAKFTKREITIFLTWAYSGISETGKNTKLVKKILFSLGVGNQINLKNNMTNFMLDIRKMYEDEEGKDFTILVPKRSEIDKNEVDHQEINKELKKKEVDNNNRGDQEDNVENKKGNGKGNGKGNEKVHGKENENEKTFEINKELLEKEKEFRKEIEKENGKQIEINKELKEKEIKKEIQNEKEKEIEKVIEIEIEIEKTGKQEEAEGEKEETNIGNYDDKFDLDNTEKIPIKIHSLILQARSDLYRGMFLISNEDNLTEVTDYSGASPDTIRAFVRYLYTDEIEHGLPNRILRELRELEEYYQLSLSSNLSFTVTQILKKRKKAKQEKIQRRLDLKNPEIKPKKKNRVRSRSRGRGKRKQFKKKKRSKKKKKKKK</sequence>
<dbReference type="EMBL" id="JAOAOG010000168">
    <property type="protein sequence ID" value="KAJ6243788.1"/>
    <property type="molecule type" value="Genomic_DNA"/>
</dbReference>
<feature type="compositionally biased region" description="Basic and acidic residues" evidence="5">
    <location>
        <begin position="540"/>
        <end position="553"/>
    </location>
</feature>
<evidence type="ECO:0000259" key="6">
    <source>
        <dbReference type="PROSITE" id="PS50097"/>
    </source>
</evidence>
<dbReference type="PROSITE" id="PS50088">
    <property type="entry name" value="ANK_REPEAT"/>
    <property type="match status" value="2"/>
</dbReference>
<accession>A0ABQ8YGQ7</accession>
<evidence type="ECO:0000313" key="8">
    <source>
        <dbReference type="Proteomes" id="UP001150062"/>
    </source>
</evidence>
<feature type="coiled-coil region" evidence="4">
    <location>
        <begin position="558"/>
        <end position="612"/>
    </location>
</feature>
<feature type="compositionally biased region" description="Basic residues" evidence="5">
    <location>
        <begin position="759"/>
        <end position="792"/>
    </location>
</feature>
<dbReference type="InterPro" id="IPR000210">
    <property type="entry name" value="BTB/POZ_dom"/>
</dbReference>
<feature type="domain" description="BTB" evidence="6">
    <location>
        <begin position="634"/>
        <end position="704"/>
    </location>
</feature>
<organism evidence="7 8">
    <name type="scientific">Anaeramoeba flamelloides</name>
    <dbReference type="NCBI Taxonomy" id="1746091"/>
    <lineage>
        <taxon>Eukaryota</taxon>
        <taxon>Metamonada</taxon>
        <taxon>Anaeramoebidae</taxon>
        <taxon>Anaeramoeba</taxon>
    </lineage>
</organism>
<dbReference type="Gene3D" id="3.30.710.10">
    <property type="entry name" value="Potassium Channel Kv1.1, Chain A"/>
    <property type="match status" value="1"/>
</dbReference>
<gene>
    <name evidence="7" type="ORF">M0813_22229</name>
</gene>
<feature type="region of interest" description="Disordered" evidence="5">
    <location>
        <begin position="743"/>
        <end position="792"/>
    </location>
</feature>
<dbReference type="InterPro" id="IPR051165">
    <property type="entry name" value="Multifunctional_ANK_Repeat"/>
</dbReference>
<dbReference type="Gene3D" id="1.25.40.20">
    <property type="entry name" value="Ankyrin repeat-containing domain"/>
    <property type="match status" value="2"/>
</dbReference>
<dbReference type="Pfam" id="PF00651">
    <property type="entry name" value="BTB"/>
    <property type="match status" value="1"/>
</dbReference>
<keyword evidence="2 3" id="KW-0040">ANK repeat</keyword>
<dbReference type="SMART" id="SM00248">
    <property type="entry name" value="ANK"/>
    <property type="match status" value="6"/>
</dbReference>
<evidence type="ECO:0000256" key="2">
    <source>
        <dbReference type="ARBA" id="ARBA00023043"/>
    </source>
</evidence>
<evidence type="ECO:0000313" key="7">
    <source>
        <dbReference type="EMBL" id="KAJ6243788.1"/>
    </source>
</evidence>
<feature type="region of interest" description="Disordered" evidence="5">
    <location>
        <begin position="499"/>
        <end position="553"/>
    </location>
</feature>
<dbReference type="PROSITE" id="PS50097">
    <property type="entry name" value="BTB"/>
    <property type="match status" value="1"/>
</dbReference>
<evidence type="ECO:0000256" key="1">
    <source>
        <dbReference type="ARBA" id="ARBA00022737"/>
    </source>
</evidence>
<dbReference type="Proteomes" id="UP001150062">
    <property type="component" value="Unassembled WGS sequence"/>
</dbReference>
<dbReference type="PANTHER" id="PTHR24123">
    <property type="entry name" value="ANKYRIN REPEAT-CONTAINING"/>
    <property type="match status" value="1"/>
</dbReference>
<comment type="caution">
    <text evidence="7">The sequence shown here is derived from an EMBL/GenBank/DDBJ whole genome shotgun (WGS) entry which is preliminary data.</text>
</comment>
<dbReference type="SUPFAM" id="SSF54695">
    <property type="entry name" value="POZ domain"/>
    <property type="match status" value="1"/>
</dbReference>
<dbReference type="CDD" id="cd18186">
    <property type="entry name" value="BTB_POZ_ZBTB_KLHL-like"/>
    <property type="match status" value="1"/>
</dbReference>
<feature type="repeat" description="ANK" evidence="3">
    <location>
        <begin position="284"/>
        <end position="317"/>
    </location>
</feature>
<dbReference type="PANTHER" id="PTHR24123:SF33">
    <property type="entry name" value="PROTEIN HOS4"/>
    <property type="match status" value="1"/>
</dbReference>
<keyword evidence="1" id="KW-0677">Repeat</keyword>
<dbReference type="InterPro" id="IPR011333">
    <property type="entry name" value="SKP1/BTB/POZ_sf"/>
</dbReference>
<keyword evidence="8" id="KW-1185">Reference proteome</keyword>
<dbReference type="Pfam" id="PF00023">
    <property type="entry name" value="Ank"/>
    <property type="match status" value="1"/>
</dbReference>
<feature type="compositionally biased region" description="Basic and acidic residues" evidence="5">
    <location>
        <begin position="499"/>
        <end position="531"/>
    </location>
</feature>
<dbReference type="Pfam" id="PF12796">
    <property type="entry name" value="Ank_2"/>
    <property type="match status" value="1"/>
</dbReference>
<evidence type="ECO:0000256" key="5">
    <source>
        <dbReference type="SAM" id="MobiDB-lite"/>
    </source>
</evidence>
<reference evidence="7" key="1">
    <citation type="submission" date="2022-08" db="EMBL/GenBank/DDBJ databases">
        <title>Novel sulfate-reducing endosymbionts in the free-living metamonad Anaeramoeba.</title>
        <authorList>
            <person name="Jerlstrom-Hultqvist J."/>
            <person name="Cepicka I."/>
            <person name="Gallot-Lavallee L."/>
            <person name="Salas-Leiva D."/>
            <person name="Curtis B.A."/>
            <person name="Zahonova K."/>
            <person name="Pipaliya S."/>
            <person name="Dacks J."/>
            <person name="Roger A.J."/>
        </authorList>
    </citation>
    <scope>NUCLEOTIDE SEQUENCE</scope>
    <source>
        <strain evidence="7">Schooner1</strain>
    </source>
</reference>